<sequence>MPTPSTKYAQLGKSDLRVSVPIVGTMGYDNPKWASLRDEWTHLTQQAESTFDTANVYLNGDSEGILANIKGSVPNPLGSLETPRWKSLSSYGISKEEQIDGEMITRVEEIAKRRGWAMLQVALAWVLRSVSSPIVGFNSLKRIEQGIVDGELTDEEAACWRGRKT</sequence>
<dbReference type="OrthoDB" id="1720422at2759"/>
<dbReference type="Proteomes" id="UP000007431">
    <property type="component" value="Unassembled WGS sequence"/>
</dbReference>
<gene>
    <name evidence="3" type="ORF">SCHCODRAFT_234801</name>
</gene>
<dbReference type="Gene3D" id="3.20.20.100">
    <property type="entry name" value="NADP-dependent oxidoreductase domain"/>
    <property type="match status" value="2"/>
</dbReference>
<proteinExistence type="predicted"/>
<dbReference type="PANTHER" id="PTHR43364:SF9">
    <property type="entry name" value="OXIDOREDUCTASE"/>
    <property type="match status" value="1"/>
</dbReference>
<dbReference type="Pfam" id="PF00248">
    <property type="entry name" value="Aldo_ket_red"/>
    <property type="match status" value="1"/>
</dbReference>
<dbReference type="InterPro" id="IPR050523">
    <property type="entry name" value="AKR_Detox_Biosynth"/>
</dbReference>
<dbReference type="GeneID" id="9589646"/>
<dbReference type="SUPFAM" id="SSF51430">
    <property type="entry name" value="NAD(P)-linked oxidoreductase"/>
    <property type="match status" value="2"/>
</dbReference>
<evidence type="ECO:0000313" key="3">
    <source>
        <dbReference type="EMBL" id="EFI97249.1"/>
    </source>
</evidence>
<dbReference type="HOGENOM" id="CLU_1611737_0_0_1"/>
<dbReference type="AlphaFoldDB" id="D8Q4K8"/>
<evidence type="ECO:0000313" key="4">
    <source>
        <dbReference type="Proteomes" id="UP000007431"/>
    </source>
</evidence>
<dbReference type="EMBL" id="GL377306">
    <property type="protein sequence ID" value="EFI97249.1"/>
    <property type="molecule type" value="Genomic_DNA"/>
</dbReference>
<dbReference type="KEGG" id="scm:SCHCO_02578992"/>
<feature type="domain" description="NADP-dependent oxidoreductase" evidence="2">
    <location>
        <begin position="102"/>
        <end position="158"/>
    </location>
</feature>
<keyword evidence="1" id="KW-0521">NADP</keyword>
<evidence type="ECO:0000259" key="2">
    <source>
        <dbReference type="Pfam" id="PF00248"/>
    </source>
</evidence>
<dbReference type="PANTHER" id="PTHR43364">
    <property type="entry name" value="NADH-SPECIFIC METHYLGLYOXAL REDUCTASE-RELATED"/>
    <property type="match status" value="1"/>
</dbReference>
<dbReference type="InParanoid" id="D8Q4K8"/>
<name>D8Q4K8_SCHCM</name>
<protein>
    <recommendedName>
        <fullName evidence="2">NADP-dependent oxidoreductase domain-containing protein</fullName>
    </recommendedName>
</protein>
<dbReference type="InterPro" id="IPR023210">
    <property type="entry name" value="NADP_OxRdtase_dom"/>
</dbReference>
<dbReference type="InterPro" id="IPR036812">
    <property type="entry name" value="NAD(P)_OxRdtase_dom_sf"/>
</dbReference>
<accession>D8Q4K8</accession>
<organism evidence="4">
    <name type="scientific">Schizophyllum commune (strain H4-8 / FGSC 9210)</name>
    <name type="common">Split gill fungus</name>
    <dbReference type="NCBI Taxonomy" id="578458"/>
    <lineage>
        <taxon>Eukaryota</taxon>
        <taxon>Fungi</taxon>
        <taxon>Dikarya</taxon>
        <taxon>Basidiomycota</taxon>
        <taxon>Agaricomycotina</taxon>
        <taxon>Agaricomycetes</taxon>
        <taxon>Agaricomycetidae</taxon>
        <taxon>Agaricales</taxon>
        <taxon>Schizophyllaceae</taxon>
        <taxon>Schizophyllum</taxon>
    </lineage>
</organism>
<keyword evidence="4" id="KW-1185">Reference proteome</keyword>
<reference evidence="3 4" key="1">
    <citation type="journal article" date="2010" name="Nat. Biotechnol.">
        <title>Genome sequence of the model mushroom Schizophyllum commune.</title>
        <authorList>
            <person name="Ohm R.A."/>
            <person name="de Jong J.F."/>
            <person name="Lugones L.G."/>
            <person name="Aerts A."/>
            <person name="Kothe E."/>
            <person name="Stajich J.E."/>
            <person name="de Vries R.P."/>
            <person name="Record E."/>
            <person name="Levasseur A."/>
            <person name="Baker S.E."/>
            <person name="Bartholomew K.A."/>
            <person name="Coutinho P.M."/>
            <person name="Erdmann S."/>
            <person name="Fowler T.J."/>
            <person name="Gathman A.C."/>
            <person name="Lombard V."/>
            <person name="Henrissat B."/>
            <person name="Knabe N."/>
            <person name="Kuees U."/>
            <person name="Lilly W.W."/>
            <person name="Lindquist E."/>
            <person name="Lucas S."/>
            <person name="Magnuson J.K."/>
            <person name="Piumi F."/>
            <person name="Raudaskoski M."/>
            <person name="Salamov A."/>
            <person name="Schmutz J."/>
            <person name="Schwarze F.W.M.R."/>
            <person name="vanKuyk P.A."/>
            <person name="Horton J.S."/>
            <person name="Grigoriev I.V."/>
            <person name="Woesten H.A.B."/>
        </authorList>
    </citation>
    <scope>NUCLEOTIDE SEQUENCE [LARGE SCALE GENOMIC DNA]</scope>
    <source>
        <strain evidence="4">H4-8 / FGSC 9210</strain>
    </source>
</reference>
<dbReference type="VEuPathDB" id="FungiDB:SCHCODRAFT_02578992"/>
<evidence type="ECO:0000256" key="1">
    <source>
        <dbReference type="ARBA" id="ARBA00022857"/>
    </source>
</evidence>